<keyword evidence="1" id="KW-0677">Repeat</keyword>
<gene>
    <name evidence="3" type="ORF">PBRA_002287</name>
    <name evidence="4" type="ORF">PLBR_LOCUS6090</name>
</gene>
<reference evidence="3 5" key="1">
    <citation type="submission" date="2015-02" db="EMBL/GenBank/DDBJ databases">
        <authorList>
            <person name="Chooi Y.-H."/>
        </authorList>
    </citation>
    <scope>NUCLEOTIDE SEQUENCE [LARGE SCALE GENOMIC DNA]</scope>
    <source>
        <strain evidence="3">E3</strain>
    </source>
</reference>
<protein>
    <recommendedName>
        <fullName evidence="2">Nucleotide exchange factor Fes1 domain-containing protein</fullName>
    </recommendedName>
</protein>
<dbReference type="STRING" id="37360.A0A0G4J3B1"/>
<evidence type="ECO:0000256" key="1">
    <source>
        <dbReference type="ARBA" id="ARBA00022737"/>
    </source>
</evidence>
<dbReference type="InterPro" id="IPR050693">
    <property type="entry name" value="Hsp70_NEF-Inhibitors"/>
</dbReference>
<dbReference type="EMBL" id="OVEO01000010">
    <property type="protein sequence ID" value="SPQ98875.1"/>
    <property type="molecule type" value="Genomic_DNA"/>
</dbReference>
<dbReference type="PANTHER" id="PTHR19316:SF18">
    <property type="entry name" value="HSP70-BINDING PROTEIN 1"/>
    <property type="match status" value="1"/>
</dbReference>
<dbReference type="Proteomes" id="UP000039324">
    <property type="component" value="Unassembled WGS sequence"/>
</dbReference>
<dbReference type="Gene3D" id="1.25.10.10">
    <property type="entry name" value="Leucine-rich Repeat Variant"/>
    <property type="match status" value="1"/>
</dbReference>
<proteinExistence type="predicted"/>
<keyword evidence="4" id="KW-0496">Mitochondrion</keyword>
<evidence type="ECO:0000313" key="6">
    <source>
        <dbReference type="Proteomes" id="UP000290189"/>
    </source>
</evidence>
<dbReference type="InterPro" id="IPR016024">
    <property type="entry name" value="ARM-type_fold"/>
</dbReference>
<evidence type="ECO:0000313" key="3">
    <source>
        <dbReference type="EMBL" id="CEP02022.1"/>
    </source>
</evidence>
<keyword evidence="5" id="KW-1185">Reference proteome</keyword>
<dbReference type="PANTHER" id="PTHR19316">
    <property type="entry name" value="PROTEIN FOLDING REGULATOR"/>
    <property type="match status" value="1"/>
</dbReference>
<feature type="domain" description="Nucleotide exchange factor Fes1" evidence="2">
    <location>
        <begin position="6"/>
        <end position="88"/>
    </location>
</feature>
<evidence type="ECO:0000313" key="4">
    <source>
        <dbReference type="EMBL" id="SPQ98875.1"/>
    </source>
</evidence>
<dbReference type="Pfam" id="PF08609">
    <property type="entry name" value="Fes1"/>
    <property type="match status" value="1"/>
</dbReference>
<dbReference type="Proteomes" id="UP000290189">
    <property type="component" value="Unassembled WGS sequence"/>
</dbReference>
<evidence type="ECO:0000259" key="2">
    <source>
        <dbReference type="Pfam" id="PF08609"/>
    </source>
</evidence>
<organism evidence="3 5">
    <name type="scientific">Plasmodiophora brassicae</name>
    <name type="common">Clubroot disease agent</name>
    <dbReference type="NCBI Taxonomy" id="37360"/>
    <lineage>
        <taxon>Eukaryota</taxon>
        <taxon>Sar</taxon>
        <taxon>Rhizaria</taxon>
        <taxon>Endomyxa</taxon>
        <taxon>Phytomyxea</taxon>
        <taxon>Plasmodiophorida</taxon>
        <taxon>Plasmodiophoridae</taxon>
        <taxon>Plasmodiophora</taxon>
    </lineage>
</organism>
<dbReference type="OrthoDB" id="10250458at2759"/>
<dbReference type="EMBL" id="CDSF01000122">
    <property type="protein sequence ID" value="CEP02022.1"/>
    <property type="molecule type" value="Genomic_DNA"/>
</dbReference>
<reference evidence="4 6" key="2">
    <citation type="submission" date="2018-03" db="EMBL/GenBank/DDBJ databases">
        <authorList>
            <person name="Fogelqvist J."/>
        </authorList>
    </citation>
    <scope>NUCLEOTIDE SEQUENCE [LARGE SCALE GENOMIC DNA]</scope>
</reference>
<dbReference type="GO" id="GO:0005783">
    <property type="term" value="C:endoplasmic reticulum"/>
    <property type="evidence" value="ECO:0007669"/>
    <property type="project" value="TreeGrafter"/>
</dbReference>
<dbReference type="GO" id="GO:0000774">
    <property type="term" value="F:adenyl-nucleotide exchange factor activity"/>
    <property type="evidence" value="ECO:0007669"/>
    <property type="project" value="TreeGrafter"/>
</dbReference>
<dbReference type="SUPFAM" id="SSF48371">
    <property type="entry name" value="ARM repeat"/>
    <property type="match status" value="1"/>
</dbReference>
<accession>A0A0G4J3B1</accession>
<name>A0A0G4J3B1_PLABS</name>
<dbReference type="AlphaFoldDB" id="A0A0G4J3B1"/>
<sequence length="294" mass="33363">MDLKTALLDWATKASVENPPTERDRPLRRPEEIDKKWFDAIFGEKSEVECMREQLDVLRTPSDDRETRLKALEQLEFLCELTHNANDLTKLGGLDVVFDHAERADEDIQVMSLGILGICMPNNPVFCDAVMADPSRLERLVELLAQRDSMAVRAKALWALSSLVRNSRPALEAFVTKHDGVQRLRNALTETENMTMVRRAISLLGFLESENMVDAEFQRLLGSELVRLDDLECSELIVNILRDMHDRNARLDSSVIRPALLAVREREQQGVLRDAERDPTVLGAVDHLLDALPQ</sequence>
<geneLocation type="mitochondrion" evidence="4"/>
<dbReference type="InterPro" id="IPR011989">
    <property type="entry name" value="ARM-like"/>
</dbReference>
<dbReference type="InterPro" id="IPR013918">
    <property type="entry name" value="Nucleotide_exch_fac_Fes1"/>
</dbReference>
<evidence type="ECO:0000313" key="5">
    <source>
        <dbReference type="Proteomes" id="UP000039324"/>
    </source>
</evidence>